<dbReference type="GO" id="GO:0000287">
    <property type="term" value="F:magnesium ion binding"/>
    <property type="evidence" value="ECO:0007669"/>
    <property type="project" value="UniProtKB-UniRule"/>
</dbReference>
<proteinExistence type="inferred from homology"/>
<feature type="binding site" evidence="6">
    <location>
        <position position="287"/>
    </location>
    <ligand>
        <name>Mn(2+)</name>
        <dbReference type="ChEBI" id="CHEBI:29035"/>
        <label>2</label>
    </ligand>
</feature>
<dbReference type="GO" id="GO:0008973">
    <property type="term" value="F:phosphopentomutase activity"/>
    <property type="evidence" value="ECO:0007669"/>
    <property type="project" value="UniProtKB-UniRule"/>
</dbReference>
<dbReference type="SUPFAM" id="SSF143856">
    <property type="entry name" value="DeoB insert domain-like"/>
    <property type="match status" value="1"/>
</dbReference>
<dbReference type="PANTHER" id="PTHR21110">
    <property type="entry name" value="PHOSPHOPENTOMUTASE"/>
    <property type="match status" value="1"/>
</dbReference>
<dbReference type="InterPro" id="IPR006124">
    <property type="entry name" value="Metalloenzyme"/>
</dbReference>
<comment type="catalytic activity">
    <reaction evidence="6">
        <text>2-deoxy-alpha-D-ribose 1-phosphate = 2-deoxy-D-ribose 5-phosphate</text>
        <dbReference type="Rhea" id="RHEA:27658"/>
        <dbReference type="ChEBI" id="CHEBI:57259"/>
        <dbReference type="ChEBI" id="CHEBI:62877"/>
        <dbReference type="EC" id="5.4.2.7"/>
    </reaction>
</comment>
<dbReference type="SUPFAM" id="SSF53649">
    <property type="entry name" value="Alkaline phosphatase-like"/>
    <property type="match status" value="1"/>
</dbReference>
<keyword evidence="3 6" id="KW-0479">Metal-binding</keyword>
<dbReference type="Gene3D" id="3.40.720.10">
    <property type="entry name" value="Alkaline Phosphatase, subunit A"/>
    <property type="match status" value="1"/>
</dbReference>
<dbReference type="CDD" id="cd16009">
    <property type="entry name" value="PPM"/>
    <property type="match status" value="1"/>
</dbReference>
<dbReference type="EMBL" id="QNBE01000008">
    <property type="protein sequence ID" value="RKX71477.1"/>
    <property type="molecule type" value="Genomic_DNA"/>
</dbReference>
<dbReference type="Proteomes" id="UP000268469">
    <property type="component" value="Unassembled WGS sequence"/>
</dbReference>
<evidence type="ECO:0000256" key="5">
    <source>
        <dbReference type="ARBA" id="ARBA00023235"/>
    </source>
</evidence>
<dbReference type="NCBIfam" id="NF003766">
    <property type="entry name" value="PRK05362.1"/>
    <property type="match status" value="1"/>
</dbReference>
<name>A0A660SL57_UNCW3</name>
<evidence type="ECO:0000313" key="9">
    <source>
        <dbReference type="EMBL" id="RKX71477.1"/>
    </source>
</evidence>
<evidence type="ECO:0000256" key="7">
    <source>
        <dbReference type="NCBIfam" id="TIGR01696"/>
    </source>
</evidence>
<reference evidence="9 10" key="1">
    <citation type="submission" date="2018-06" db="EMBL/GenBank/DDBJ databases">
        <title>Extensive metabolic versatility and redundancy in microbially diverse, dynamic hydrothermal sediments.</title>
        <authorList>
            <person name="Dombrowski N."/>
            <person name="Teske A."/>
            <person name="Baker B.J."/>
        </authorList>
    </citation>
    <scope>NUCLEOTIDE SEQUENCE [LARGE SCALE GENOMIC DNA]</scope>
    <source>
        <strain evidence="9">B36_G15</strain>
    </source>
</reference>
<protein>
    <recommendedName>
        <fullName evidence="6 7">Phosphopentomutase</fullName>
        <ecNumber evidence="6 7">5.4.2.7</ecNumber>
    </recommendedName>
    <alternativeName>
        <fullName evidence="6">Phosphodeoxyribomutase</fullName>
    </alternativeName>
</protein>
<dbReference type="Pfam" id="PF01676">
    <property type="entry name" value="Metalloenzyme"/>
    <property type="match status" value="1"/>
</dbReference>
<comment type="subcellular location">
    <subcellularLocation>
        <location evidence="6">Cytoplasm</location>
    </subcellularLocation>
</comment>
<dbReference type="InterPro" id="IPR024052">
    <property type="entry name" value="Phosphopentomutase_DeoB_cap_sf"/>
</dbReference>
<keyword evidence="2 6" id="KW-0963">Cytoplasm</keyword>
<dbReference type="GO" id="GO:0030145">
    <property type="term" value="F:manganese ion binding"/>
    <property type="evidence" value="ECO:0007669"/>
    <property type="project" value="UniProtKB-UniRule"/>
</dbReference>
<evidence type="ECO:0000313" key="10">
    <source>
        <dbReference type="Proteomes" id="UP000268469"/>
    </source>
</evidence>
<evidence type="ECO:0000256" key="1">
    <source>
        <dbReference type="ARBA" id="ARBA00010373"/>
    </source>
</evidence>
<dbReference type="GO" id="GO:0009117">
    <property type="term" value="P:nucleotide metabolic process"/>
    <property type="evidence" value="ECO:0007669"/>
    <property type="project" value="UniProtKB-UniRule"/>
</dbReference>
<dbReference type="GO" id="GO:0005829">
    <property type="term" value="C:cytosol"/>
    <property type="evidence" value="ECO:0007669"/>
    <property type="project" value="TreeGrafter"/>
</dbReference>
<comment type="cofactor">
    <cofactor evidence="6">
        <name>Mn(2+)</name>
        <dbReference type="ChEBI" id="CHEBI:29035"/>
    </cofactor>
    <text evidence="6">Binds 2 manganese ions.</text>
</comment>
<dbReference type="InterPro" id="IPR010045">
    <property type="entry name" value="DeoB"/>
</dbReference>
<dbReference type="GO" id="GO:0043094">
    <property type="term" value="P:metabolic compound salvage"/>
    <property type="evidence" value="ECO:0007669"/>
    <property type="project" value="UniProtKB-UniRule"/>
</dbReference>
<organism evidence="9 10">
    <name type="scientific">candidate division WOR-3 bacterium</name>
    <dbReference type="NCBI Taxonomy" id="2052148"/>
    <lineage>
        <taxon>Bacteria</taxon>
        <taxon>Bacteria division WOR-3</taxon>
    </lineage>
</organism>
<dbReference type="Gene3D" id="3.30.70.1250">
    <property type="entry name" value="Phosphopentomutase"/>
    <property type="match status" value="1"/>
</dbReference>
<accession>A0A660SL57</accession>
<feature type="binding site" evidence="6">
    <location>
        <position position="10"/>
    </location>
    <ligand>
        <name>Mn(2+)</name>
        <dbReference type="ChEBI" id="CHEBI:29035"/>
        <label>1</label>
    </ligand>
</feature>
<keyword evidence="5 6" id="KW-0413">Isomerase</keyword>
<gene>
    <name evidence="6" type="primary">deoB</name>
    <name evidence="9" type="ORF">DRP53_01485</name>
</gene>
<evidence type="ECO:0000259" key="8">
    <source>
        <dbReference type="Pfam" id="PF01676"/>
    </source>
</evidence>
<dbReference type="GO" id="GO:0006015">
    <property type="term" value="P:5-phosphoribose 1-diphosphate biosynthetic process"/>
    <property type="evidence" value="ECO:0007669"/>
    <property type="project" value="UniProtKB-UniPathway"/>
</dbReference>
<comment type="caution">
    <text evidence="9">The sequence shown here is derived from an EMBL/GenBank/DDBJ whole genome shotgun (WGS) entry which is preliminary data.</text>
</comment>
<evidence type="ECO:0000256" key="3">
    <source>
        <dbReference type="ARBA" id="ARBA00022723"/>
    </source>
</evidence>
<evidence type="ECO:0000256" key="6">
    <source>
        <dbReference type="HAMAP-Rule" id="MF_00740"/>
    </source>
</evidence>
<dbReference type="UniPathway" id="UPA00087">
    <property type="reaction ID" value="UER00173"/>
</dbReference>
<comment type="catalytic activity">
    <reaction evidence="6">
        <text>alpha-D-ribose 1-phosphate = D-ribose 5-phosphate</text>
        <dbReference type="Rhea" id="RHEA:18793"/>
        <dbReference type="ChEBI" id="CHEBI:57720"/>
        <dbReference type="ChEBI" id="CHEBI:78346"/>
        <dbReference type="EC" id="5.4.2.7"/>
    </reaction>
</comment>
<dbReference type="PANTHER" id="PTHR21110:SF0">
    <property type="entry name" value="PHOSPHOPENTOMUTASE"/>
    <property type="match status" value="1"/>
</dbReference>
<sequence length="388" mass="42935">MSRVVILLLDGVGIGALPDAQKYGDEGSNTLANLAQAVGGLKLPTFQKLGLGNIAPLSGVDPSPLPLASYGKMAEASPGKDSTTGHWEIAGIILDHPFPVYPDGFPDDVIRKFEERIGRKILGNVPASGTVIIEELGREHLKTRRPIVYTSADSVFQIAAHVDVIPIPELYQMCEIAREILTGRHQVARVIARPFEGKPGSFRRRPERKDFSLPPPHPTLLDRVKESGQVVVAIGKVDEIFAFRGITRSYHSVRHDECMAYVEKELKEDYSGLIFANFVQFDMDWGHRNNPAGFYQGLIDFDEWLKGIITTETGDDLFFITADHGNDPTTPSTDHSREYVPLLVFGRKIRSGIDLGTRRSFADLGQTAARYLEVEALNHGEDFLETIS</sequence>
<dbReference type="AlphaFoldDB" id="A0A660SL57"/>
<dbReference type="FunFam" id="3.30.70.1250:FF:000001">
    <property type="entry name" value="Phosphopentomutase"/>
    <property type="match status" value="1"/>
</dbReference>
<comment type="similarity">
    <text evidence="1 6">Belongs to the phosphopentomutase family.</text>
</comment>
<evidence type="ECO:0000256" key="2">
    <source>
        <dbReference type="ARBA" id="ARBA00022490"/>
    </source>
</evidence>
<dbReference type="InterPro" id="IPR017850">
    <property type="entry name" value="Alkaline_phosphatase_core_sf"/>
</dbReference>
<feature type="domain" description="Metalloenzyme" evidence="8">
    <location>
        <begin position="3"/>
        <end position="375"/>
    </location>
</feature>
<dbReference type="GO" id="GO:0006018">
    <property type="term" value="P:2-deoxyribose 1-phosphate catabolic process"/>
    <property type="evidence" value="ECO:0007669"/>
    <property type="project" value="UniProtKB-UniRule"/>
</dbReference>
<feature type="binding site" evidence="6">
    <location>
        <position position="323"/>
    </location>
    <ligand>
        <name>Mn(2+)</name>
        <dbReference type="ChEBI" id="CHEBI:29035"/>
        <label>1</label>
    </ligand>
</feature>
<feature type="binding site" evidence="6">
    <location>
        <position position="282"/>
    </location>
    <ligand>
        <name>Mn(2+)</name>
        <dbReference type="ChEBI" id="CHEBI:29035"/>
        <label>2</label>
    </ligand>
</feature>
<dbReference type="HAMAP" id="MF_00740">
    <property type="entry name" value="Phosphopentomut"/>
    <property type="match status" value="1"/>
</dbReference>
<dbReference type="NCBIfam" id="TIGR01696">
    <property type="entry name" value="deoB"/>
    <property type="match status" value="1"/>
</dbReference>
<comment type="function">
    <text evidence="6">Isomerase that catalyzes the conversion of deoxy-ribose 1-phosphate (dRib-1-P) and ribose 1-phosphate (Rib-1-P) to deoxy-ribose 5-phosphate (dRib-5-P) and ribose 5-phosphate (Rib-5-P), respectively.</text>
</comment>
<feature type="binding site" evidence="6">
    <location>
        <position position="335"/>
    </location>
    <ligand>
        <name>Mn(2+)</name>
        <dbReference type="ChEBI" id="CHEBI:29035"/>
        <label>2</label>
    </ligand>
</feature>
<dbReference type="PIRSF" id="PIRSF001491">
    <property type="entry name" value="Ppentomutase"/>
    <property type="match status" value="1"/>
</dbReference>
<dbReference type="EC" id="5.4.2.7" evidence="6 7"/>
<keyword evidence="4 6" id="KW-0464">Manganese</keyword>
<feature type="binding site" evidence="6">
    <location>
        <position position="324"/>
    </location>
    <ligand>
        <name>Mn(2+)</name>
        <dbReference type="ChEBI" id="CHEBI:29035"/>
        <label>1</label>
    </ligand>
</feature>
<evidence type="ECO:0000256" key="4">
    <source>
        <dbReference type="ARBA" id="ARBA00023211"/>
    </source>
</evidence>
<comment type="pathway">
    <text evidence="6">Carbohydrate degradation; 2-deoxy-D-ribose 1-phosphate degradation; D-glyceraldehyde 3-phosphate and acetaldehyde from 2-deoxy-alpha-D-ribose 1-phosphate: step 1/2.</text>
</comment>